<proteinExistence type="predicted"/>
<gene>
    <name evidence="1" type="ORF">FHY56_12830</name>
</gene>
<reference evidence="1 2" key="1">
    <citation type="journal article" date="2003" name="Int. J. Syst. Evol. Microbiol.">
        <title>Towards a standardized format for the description of a novel species (of an established genus): Ochrobactrum gallinifaecis sp. nov.</title>
        <authorList>
            <person name="Kampfer P."/>
            <person name="Buczolits S."/>
            <person name="Albrecht A."/>
            <person name="Busse H.J."/>
            <person name="Stackebrandt E."/>
        </authorList>
    </citation>
    <scope>NUCLEOTIDE SEQUENCE [LARGE SCALE GENOMIC DNA]</scope>
    <source>
        <strain evidence="1 2">ISO 196</strain>
    </source>
</reference>
<organism evidence="1 2">
    <name type="scientific">Brucella gallinifaecis</name>
    <dbReference type="NCBI Taxonomy" id="215590"/>
    <lineage>
        <taxon>Bacteria</taxon>
        <taxon>Pseudomonadati</taxon>
        <taxon>Pseudomonadota</taxon>
        <taxon>Alphaproteobacteria</taxon>
        <taxon>Hyphomicrobiales</taxon>
        <taxon>Brucellaceae</taxon>
        <taxon>Brucella/Ochrobactrum group</taxon>
        <taxon>Brucella</taxon>
    </lineage>
</organism>
<evidence type="ECO:0000313" key="1">
    <source>
        <dbReference type="EMBL" id="TPF74730.1"/>
    </source>
</evidence>
<dbReference type="EMBL" id="VEWJ01000009">
    <property type="protein sequence ID" value="TPF74730.1"/>
    <property type="molecule type" value="Genomic_DNA"/>
</dbReference>
<dbReference type="Pfam" id="PF13557">
    <property type="entry name" value="Phenol_MetA_deg"/>
    <property type="match status" value="1"/>
</dbReference>
<dbReference type="Proteomes" id="UP000315388">
    <property type="component" value="Unassembled WGS sequence"/>
</dbReference>
<dbReference type="OrthoDB" id="109533at2"/>
<accession>A0A502BLA5</accession>
<evidence type="ECO:0000313" key="2">
    <source>
        <dbReference type="Proteomes" id="UP000315388"/>
    </source>
</evidence>
<sequence>MNFAYIYYTYSNAETSINSALPITGASVNSSIPIFRYAHSFDLNGQIAGIQLVVPYAFVDANLDATRIGANVDGFGDIQAIFLVNLVGAPALSKEAFANWTPEPYLTASLAVSIPTGQYDRERVVNIGANRWGFKPQLSVGVPLGGAADWITANANVQLFTNNDAYHKDKTLAQDPLFTIEAHYSKNLNKALWVSADAFYSYGGQTFVDGTSQDNLQSTLKLGIGGSLNLTPVDAIAVSWNTTVAKKSYTPNSQMFSINFSHAW</sequence>
<keyword evidence="2" id="KW-1185">Reference proteome</keyword>
<dbReference type="InterPro" id="IPR025737">
    <property type="entry name" value="FApF"/>
</dbReference>
<dbReference type="AlphaFoldDB" id="A0A502BLA5"/>
<comment type="caution">
    <text evidence="1">The sequence shown here is derived from an EMBL/GenBank/DDBJ whole genome shotgun (WGS) entry which is preliminary data.</text>
</comment>
<name>A0A502BLA5_9HYPH</name>
<protein>
    <submittedName>
        <fullName evidence="1">Transporter</fullName>
    </submittedName>
</protein>